<protein>
    <submittedName>
        <fullName evidence="1">Uncharacterized protein</fullName>
    </submittedName>
</protein>
<proteinExistence type="predicted"/>
<dbReference type="Proteomes" id="UP000823046">
    <property type="component" value="Unassembled WGS sequence"/>
</dbReference>
<comment type="caution">
    <text evidence="1">The sequence shown here is derived from an EMBL/GenBank/DDBJ whole genome shotgun (WGS) entry which is preliminary data.</text>
</comment>
<keyword evidence="2" id="KW-1185">Reference proteome</keyword>
<name>A0ABQ7JCJ3_9APIC</name>
<gene>
    <name evidence="1" type="ORF">IE077_001671</name>
</gene>
<accession>A0ABQ7JCJ3</accession>
<sequence length="525" mass="57996">MKDERMRISPAIPHLFQIQQMTEFNASKNWLFSKYSSYTAEKHHPGVLKTNALRAEVISLLPDDLLHNNLSLPGCSVTQLENGLCYIALIRLPLEYCVGPRFGCYLQKGKWKTSTCTNQSRMMGACESFSSWTCLEQMKSSPSFGFDEFPFYSSHTPTYPSRRFCIELVSSSTIHGIFAYAKARVPIDDVNEELGEKNALDGACLREKSGIPLAGKITSFCGNPLFHTLSIDPIKKRIFFLESTYSEPTPGTILRSDNLSSADSTVPKANFSSTYGNENVYPSMYGKQTTSFSHAAARFLSTLTSSISHSTPGSQQKASIPSKLMQNLKPLISLQALPPLLGRNFADSSTVKLQHLQEPSPRNLGLRIPSEHPSLNASADNLSDDALNGNKIPAKESGRLLGTNYACISSISLNNNYLDATACKSISRPSSMQSLPIHIYFDRYSLALTLFSYDASKRLVVTVLDSSLNVKYSARINHVQSGWVIPPKAANKDEMIIVGDAFPYGRVINTINFVTNLVKSARTFD</sequence>
<dbReference type="EMBL" id="JADAQX010000137">
    <property type="protein sequence ID" value="KAF8821722.1"/>
    <property type="molecule type" value="Genomic_DNA"/>
</dbReference>
<organism evidence="1 2">
    <name type="scientific">Cardiosporidium cionae</name>
    <dbReference type="NCBI Taxonomy" id="476202"/>
    <lineage>
        <taxon>Eukaryota</taxon>
        <taxon>Sar</taxon>
        <taxon>Alveolata</taxon>
        <taxon>Apicomplexa</taxon>
        <taxon>Aconoidasida</taxon>
        <taxon>Nephromycida</taxon>
        <taxon>Cardiosporidium</taxon>
    </lineage>
</organism>
<reference evidence="1 2" key="1">
    <citation type="journal article" date="2020" name="bioRxiv">
        <title>Metabolic contributions of an alphaproteobacterial endosymbiont in the apicomplexan Cardiosporidium cionae.</title>
        <authorList>
            <person name="Hunter E.S."/>
            <person name="Paight C.J."/>
            <person name="Lane C.E."/>
        </authorList>
    </citation>
    <scope>NUCLEOTIDE SEQUENCE [LARGE SCALE GENOMIC DNA]</scope>
    <source>
        <strain evidence="1">ESH_2018</strain>
    </source>
</reference>
<evidence type="ECO:0000313" key="2">
    <source>
        <dbReference type="Proteomes" id="UP000823046"/>
    </source>
</evidence>
<evidence type="ECO:0000313" key="1">
    <source>
        <dbReference type="EMBL" id="KAF8821722.1"/>
    </source>
</evidence>